<dbReference type="GO" id="GO:0015562">
    <property type="term" value="F:efflux transmembrane transporter activity"/>
    <property type="evidence" value="ECO:0007669"/>
    <property type="project" value="InterPro"/>
</dbReference>
<dbReference type="GO" id="GO:1990281">
    <property type="term" value="C:efflux pump complex"/>
    <property type="evidence" value="ECO:0007669"/>
    <property type="project" value="TreeGrafter"/>
</dbReference>
<gene>
    <name evidence="6" type="ORF">I6U48_07915</name>
</gene>
<feature type="domain" description="CusB-like beta-barrel" evidence="4">
    <location>
        <begin position="233"/>
        <end position="306"/>
    </location>
</feature>
<name>A0A949TLV5_9CLOT</name>
<evidence type="ECO:0000313" key="7">
    <source>
        <dbReference type="Proteomes" id="UP000694308"/>
    </source>
</evidence>
<keyword evidence="7" id="KW-1185">Reference proteome</keyword>
<evidence type="ECO:0000256" key="2">
    <source>
        <dbReference type="SAM" id="Coils"/>
    </source>
</evidence>
<reference evidence="6" key="1">
    <citation type="submission" date="2020-12" db="EMBL/GenBank/DDBJ databases">
        <title>Clostridium thailandense sp. nov., a novel acetogenic bacterium isolated from peat land soil in Thailand.</title>
        <authorList>
            <person name="Chaikitkaew S."/>
            <person name="Birkeland N.K."/>
        </authorList>
    </citation>
    <scope>NUCLEOTIDE SEQUENCE</scope>
    <source>
        <strain evidence="6">PL3</strain>
    </source>
</reference>
<comment type="similarity">
    <text evidence="1">Belongs to the membrane fusion protein (MFP) (TC 8.A.1) family.</text>
</comment>
<dbReference type="Pfam" id="PF25989">
    <property type="entry name" value="YknX_C"/>
    <property type="match status" value="1"/>
</dbReference>
<dbReference type="NCBIfam" id="TIGR01730">
    <property type="entry name" value="RND_mfp"/>
    <property type="match status" value="1"/>
</dbReference>
<organism evidence="6 7">
    <name type="scientific">Clostridium thailandense</name>
    <dbReference type="NCBI Taxonomy" id="2794346"/>
    <lineage>
        <taxon>Bacteria</taxon>
        <taxon>Bacillati</taxon>
        <taxon>Bacillota</taxon>
        <taxon>Clostridia</taxon>
        <taxon>Eubacteriales</taxon>
        <taxon>Clostridiaceae</taxon>
        <taxon>Clostridium</taxon>
    </lineage>
</organism>
<feature type="coiled-coil region" evidence="2">
    <location>
        <begin position="126"/>
        <end position="153"/>
    </location>
</feature>
<evidence type="ECO:0000313" key="6">
    <source>
        <dbReference type="EMBL" id="MBV7272837.1"/>
    </source>
</evidence>
<feature type="domain" description="YknX-like C-terminal permuted SH3-like" evidence="5">
    <location>
        <begin position="315"/>
        <end position="379"/>
    </location>
</feature>
<dbReference type="InterPro" id="IPR006143">
    <property type="entry name" value="RND_pump_MFP"/>
</dbReference>
<keyword evidence="2" id="KW-0175">Coiled coil</keyword>
<dbReference type="AlphaFoldDB" id="A0A949TLV5"/>
<evidence type="ECO:0000259" key="5">
    <source>
        <dbReference type="Pfam" id="PF25989"/>
    </source>
</evidence>
<sequence>MKLKEKKRILIVLGILVVCILILKNITNRGKIHDSAVSSLISKIEKLNSKQENAVLQPPVVKTLKISASNKDSQYVYAGVVQPRYKSQLAFQVGGKIVKKNVEVGDKVEQGTVLMELDSRDIEQIVKNNEALVSSAESKYKLAEDNLKRYEQLYKNGFISQAEHDNYVNSDSTAKDALEQANAQYTQSMNQLSYCKLQADKSGVVESVDAEESQVVAAGQKLVTLVQNSELEVEINVPENRIDQLKSAKEINVKLWALPDVKEKGTLREVSPVANDASRTYKVRISLIDPTSSIKIGMSSNVSISDNNSYGKMWIPLAAVYQKDSSPSVWIVKEDKVALKNITVEDLSSDQVTVTSGLSEGDVVVTAGVTKLREGQKVRIGSDK</sequence>
<dbReference type="EMBL" id="JAEEGC010000034">
    <property type="protein sequence ID" value="MBV7272837.1"/>
    <property type="molecule type" value="Genomic_DNA"/>
</dbReference>
<dbReference type="InterPro" id="IPR058637">
    <property type="entry name" value="YknX-like_C"/>
</dbReference>
<comment type="caution">
    <text evidence="6">The sequence shown here is derived from an EMBL/GenBank/DDBJ whole genome shotgun (WGS) entry which is preliminary data.</text>
</comment>
<evidence type="ECO:0000259" key="4">
    <source>
        <dbReference type="Pfam" id="PF25954"/>
    </source>
</evidence>
<dbReference type="Pfam" id="PF25917">
    <property type="entry name" value="BSH_RND"/>
    <property type="match status" value="1"/>
</dbReference>
<dbReference type="InterPro" id="IPR058625">
    <property type="entry name" value="MdtA-like_BSH"/>
</dbReference>
<proteinExistence type="inferred from homology"/>
<dbReference type="Pfam" id="PF25954">
    <property type="entry name" value="Beta-barrel_RND_2"/>
    <property type="match status" value="1"/>
</dbReference>
<dbReference type="PANTHER" id="PTHR30469:SF15">
    <property type="entry name" value="HLYD FAMILY OF SECRETION PROTEINS"/>
    <property type="match status" value="1"/>
</dbReference>
<evidence type="ECO:0000256" key="1">
    <source>
        <dbReference type="ARBA" id="ARBA00009477"/>
    </source>
</evidence>
<feature type="domain" description="Multidrug resistance protein MdtA-like barrel-sandwich hybrid" evidence="3">
    <location>
        <begin position="91"/>
        <end position="226"/>
    </location>
</feature>
<dbReference type="Proteomes" id="UP000694308">
    <property type="component" value="Unassembled WGS sequence"/>
</dbReference>
<dbReference type="PANTHER" id="PTHR30469">
    <property type="entry name" value="MULTIDRUG RESISTANCE PROTEIN MDTA"/>
    <property type="match status" value="1"/>
</dbReference>
<protein>
    <submittedName>
        <fullName evidence="6">Efflux RND transporter periplasmic adaptor subunit</fullName>
    </submittedName>
</protein>
<accession>A0A949TLV5</accession>
<dbReference type="InterPro" id="IPR058792">
    <property type="entry name" value="Beta-barrel_RND_2"/>
</dbReference>
<evidence type="ECO:0000259" key="3">
    <source>
        <dbReference type="Pfam" id="PF25917"/>
    </source>
</evidence>